<proteinExistence type="predicted"/>
<accession>B9L4V8</accession>
<dbReference type="InterPro" id="IPR025497">
    <property type="entry name" value="PatA-like_N"/>
</dbReference>
<dbReference type="PANTHER" id="PTHR36304">
    <property type="entry name" value="DOMAIN GTPASE-ACTIVATING PROTEIN, PUTATIVE-RELATED-RELATED"/>
    <property type="match status" value="1"/>
</dbReference>
<geneLocation type="plasmid" evidence="3">
    <name>Tros</name>
</geneLocation>
<feature type="domain" description="PatA-like N-terminal" evidence="1">
    <location>
        <begin position="5"/>
        <end position="81"/>
    </location>
</feature>
<protein>
    <recommendedName>
        <fullName evidence="1">PatA-like N-terminal domain-containing protein</fullName>
    </recommendedName>
</protein>
<dbReference type="InterPro" id="IPR037257">
    <property type="entry name" value="T2SS_E_N_sf"/>
</dbReference>
<organism evidence="2 3">
    <name type="scientific">Thermomicrobium roseum (strain ATCC 27502 / DSM 5159 / P-2)</name>
    <dbReference type="NCBI Taxonomy" id="309801"/>
    <lineage>
        <taxon>Bacteria</taxon>
        <taxon>Pseudomonadati</taxon>
        <taxon>Thermomicrobiota</taxon>
        <taxon>Thermomicrobia</taxon>
        <taxon>Thermomicrobiales</taxon>
        <taxon>Thermomicrobiaceae</taxon>
        <taxon>Thermomicrobium</taxon>
    </lineage>
</organism>
<dbReference type="HOGENOM" id="CLU_1146614_0_0_0"/>
<reference evidence="2 3" key="1">
    <citation type="journal article" date="2009" name="PLoS ONE">
        <title>Complete genome sequence of the aerobic CO-oxidizing thermophile Thermomicrobium roseum.</title>
        <authorList>
            <person name="Wu D."/>
            <person name="Raymond J."/>
            <person name="Wu M."/>
            <person name="Chatterji S."/>
            <person name="Ren Q."/>
            <person name="Graham J.E."/>
            <person name="Bryant D.A."/>
            <person name="Robb F."/>
            <person name="Colman A."/>
            <person name="Tallon L.J."/>
            <person name="Badger J.H."/>
            <person name="Madupu R."/>
            <person name="Ward N.L."/>
            <person name="Eisen J.A."/>
        </authorList>
    </citation>
    <scope>NUCLEOTIDE SEQUENCE [LARGE SCALE GENOMIC DNA]</scope>
    <source>
        <strain evidence="3">ATCC 27502 / DSM 5159 / P-2</strain>
        <plasmid evidence="2">unnamed</plasmid>
    </source>
</reference>
<sequence>MPIYGDLSDLPLHILLQALTRAGQTGRLTLRTRVEEVTLVLDRGRIAAVLSSDAQLRLGQMLLQLGDISEEQLEQALALQAVTDGRRRLGQILTELGFVTHQQIKRALAQQFEEVLVRVLGAADASFAFVPEPPLIPDEETVLDDAPMTKLILNAIRRADERRAGVRLTTGPIDRSMLDRLLPEERAVLMAVLEGQRTEQQLVEATGLPRATLREVLDRLVSARLLERAG</sequence>
<feature type="domain" description="PatA-like N-terminal" evidence="1">
    <location>
        <begin position="86"/>
        <end position="162"/>
    </location>
</feature>
<dbReference type="InterPro" id="IPR036390">
    <property type="entry name" value="WH_DNA-bd_sf"/>
</dbReference>
<dbReference type="RefSeq" id="WP_012642644.1">
    <property type="nucleotide sequence ID" value="NC_011961.1"/>
</dbReference>
<evidence type="ECO:0000313" key="2">
    <source>
        <dbReference type="EMBL" id="ACM06657.1"/>
    </source>
</evidence>
<name>B9L4V8_THERP</name>
<dbReference type="AlphaFoldDB" id="B9L4V8"/>
<dbReference type="SUPFAM" id="SSF46785">
    <property type="entry name" value="Winged helix' DNA-binding domain"/>
    <property type="match status" value="1"/>
</dbReference>
<dbReference type="eggNOG" id="COG1846">
    <property type="taxonomic scope" value="Bacteria"/>
</dbReference>
<evidence type="ECO:0000259" key="1">
    <source>
        <dbReference type="Pfam" id="PF14332"/>
    </source>
</evidence>
<dbReference type="PANTHER" id="PTHR36304:SF4">
    <property type="entry name" value="DUF4388 DOMAIN-CONTAINING PROTEIN"/>
    <property type="match status" value="1"/>
</dbReference>
<keyword evidence="2" id="KW-0614">Plasmid</keyword>
<dbReference type="KEGG" id="tro:trd_A0822"/>
<keyword evidence="3" id="KW-1185">Reference proteome</keyword>
<gene>
    <name evidence="2" type="ordered locus">trd_A0822</name>
</gene>
<dbReference type="Proteomes" id="UP000000447">
    <property type="component" value="Plasmid unnamed"/>
</dbReference>
<dbReference type="OrthoDB" id="5392507at2"/>
<dbReference type="EMBL" id="CP001276">
    <property type="protein sequence ID" value="ACM06657.1"/>
    <property type="molecule type" value="Genomic_DNA"/>
</dbReference>
<dbReference type="Pfam" id="PF14332">
    <property type="entry name" value="DUF4388"/>
    <property type="match status" value="2"/>
</dbReference>
<dbReference type="SUPFAM" id="SSF160246">
    <property type="entry name" value="EspE N-terminal domain-like"/>
    <property type="match status" value="1"/>
</dbReference>
<evidence type="ECO:0000313" key="3">
    <source>
        <dbReference type="Proteomes" id="UP000000447"/>
    </source>
</evidence>